<sequence length="77" mass="8405">MPEPLLPLYEAYTASASELIAAQARHDAARAALFSAMPEGIEFATTPDHPPVIKRVGDQIETVTKPFLGHPYPYPND</sequence>
<protein>
    <submittedName>
        <fullName evidence="1">Uncharacterized protein</fullName>
    </submittedName>
</protein>
<name>A0AAU7CLX6_9BACT</name>
<organism evidence="1">
    <name type="scientific">Singulisphaera sp. Ch08</name>
    <dbReference type="NCBI Taxonomy" id="3120278"/>
    <lineage>
        <taxon>Bacteria</taxon>
        <taxon>Pseudomonadati</taxon>
        <taxon>Planctomycetota</taxon>
        <taxon>Planctomycetia</taxon>
        <taxon>Isosphaerales</taxon>
        <taxon>Isosphaeraceae</taxon>
        <taxon>Singulisphaera</taxon>
    </lineage>
</organism>
<proteinExistence type="predicted"/>
<evidence type="ECO:0000313" key="1">
    <source>
        <dbReference type="EMBL" id="XBH06409.1"/>
    </source>
</evidence>
<dbReference type="AlphaFoldDB" id="A0AAU7CLX6"/>
<dbReference type="EMBL" id="CP155447">
    <property type="protein sequence ID" value="XBH06409.1"/>
    <property type="molecule type" value="Genomic_DNA"/>
</dbReference>
<gene>
    <name evidence="1" type="ORF">V5E97_10320</name>
</gene>
<dbReference type="RefSeq" id="WP_406699260.1">
    <property type="nucleotide sequence ID" value="NZ_CP155447.1"/>
</dbReference>
<reference evidence="1" key="1">
    <citation type="submission" date="2024-05" db="EMBL/GenBank/DDBJ databases">
        <title>Planctomycetes of the genus Singulisphaera possess chitinolytic capabilities.</title>
        <authorList>
            <person name="Ivanova A."/>
        </authorList>
    </citation>
    <scope>NUCLEOTIDE SEQUENCE</scope>
    <source>
        <strain evidence="1">Ch08T</strain>
    </source>
</reference>
<accession>A0AAU7CLX6</accession>